<dbReference type="GO" id="GO:0003993">
    <property type="term" value="F:acid phosphatase activity"/>
    <property type="evidence" value="ECO:0007669"/>
    <property type="project" value="TreeGrafter"/>
</dbReference>
<name>A0A9N8V1I0_9GLOM</name>
<sequence>MNSDLFVDTSFGKLPLLFVFDLDYTLWPLWVDTLEPPFKAVPSELYMVEDKNNYEIKLYPNVPHILNFIKKNIPGSKIAVASRTDKPKWAREILSLMSFPAQPKGETIVSLSEIIDFAEIYPGSKLTHMSALRDKSGISYEDMIFFDDEIRNSEVEQILGVKFVLASDYEGLTIRTFMNGLKEFGNDNQ</sequence>
<organism evidence="1 2">
    <name type="scientific">Ambispora gerdemannii</name>
    <dbReference type="NCBI Taxonomy" id="144530"/>
    <lineage>
        <taxon>Eukaryota</taxon>
        <taxon>Fungi</taxon>
        <taxon>Fungi incertae sedis</taxon>
        <taxon>Mucoromycota</taxon>
        <taxon>Glomeromycotina</taxon>
        <taxon>Glomeromycetes</taxon>
        <taxon>Archaeosporales</taxon>
        <taxon>Ambisporaceae</taxon>
        <taxon>Ambispora</taxon>
    </lineage>
</organism>
<dbReference type="InterPro" id="IPR036412">
    <property type="entry name" value="HAD-like_sf"/>
</dbReference>
<dbReference type="PANTHER" id="PTHR17901:SF14">
    <property type="entry name" value="MAGNESIUM-DEPENDENT PHOSPHATASE 1"/>
    <property type="match status" value="1"/>
</dbReference>
<evidence type="ECO:0000313" key="2">
    <source>
        <dbReference type="Proteomes" id="UP000789831"/>
    </source>
</evidence>
<dbReference type="NCBIfam" id="TIGR01685">
    <property type="entry name" value="MDP-1"/>
    <property type="match status" value="1"/>
</dbReference>
<dbReference type="SFLD" id="SFLDG01131">
    <property type="entry name" value="C1.5.2:_MDP_Like"/>
    <property type="match status" value="1"/>
</dbReference>
<proteinExistence type="predicted"/>
<dbReference type="SUPFAM" id="SSF56784">
    <property type="entry name" value="HAD-like"/>
    <property type="match status" value="1"/>
</dbReference>
<dbReference type="InterPro" id="IPR023214">
    <property type="entry name" value="HAD_sf"/>
</dbReference>
<protein>
    <submittedName>
        <fullName evidence="1">9598_t:CDS:1</fullName>
    </submittedName>
</protein>
<dbReference type="AlphaFoldDB" id="A0A9N8V1I0"/>
<dbReference type="SFLD" id="SFLDS00003">
    <property type="entry name" value="Haloacid_Dehalogenase"/>
    <property type="match status" value="1"/>
</dbReference>
<dbReference type="InterPro" id="IPR010036">
    <property type="entry name" value="MDP_1_eu_arc"/>
</dbReference>
<reference evidence="1" key="1">
    <citation type="submission" date="2021-06" db="EMBL/GenBank/DDBJ databases">
        <authorList>
            <person name="Kallberg Y."/>
            <person name="Tangrot J."/>
            <person name="Rosling A."/>
        </authorList>
    </citation>
    <scope>NUCLEOTIDE SEQUENCE</scope>
    <source>
        <strain evidence="1">MT106</strain>
    </source>
</reference>
<dbReference type="NCBIfam" id="TIGR01681">
    <property type="entry name" value="HAD-SF-IIIC"/>
    <property type="match status" value="1"/>
</dbReference>
<keyword evidence="2" id="KW-1185">Reference proteome</keyword>
<dbReference type="SFLD" id="SFLDG01129">
    <property type="entry name" value="C1.5:_HAD__Beta-PGM__Phosphata"/>
    <property type="match status" value="1"/>
</dbReference>
<dbReference type="InterPro" id="IPR010033">
    <property type="entry name" value="HAD_SF_ppase_IIIC"/>
</dbReference>
<dbReference type="Pfam" id="PF12689">
    <property type="entry name" value="Acid_PPase"/>
    <property type="match status" value="1"/>
</dbReference>
<dbReference type="OrthoDB" id="2865258at2759"/>
<evidence type="ECO:0000313" key="1">
    <source>
        <dbReference type="EMBL" id="CAG8433835.1"/>
    </source>
</evidence>
<dbReference type="EMBL" id="CAJVPL010000012">
    <property type="protein sequence ID" value="CAG8433835.1"/>
    <property type="molecule type" value="Genomic_DNA"/>
</dbReference>
<dbReference type="PANTHER" id="PTHR17901">
    <property type="entry name" value="MAGNESIUM-DEPENDENT PHOSPHATASE 1 MDP1"/>
    <property type="match status" value="1"/>
</dbReference>
<dbReference type="Proteomes" id="UP000789831">
    <property type="component" value="Unassembled WGS sequence"/>
</dbReference>
<dbReference type="Gene3D" id="3.40.50.1000">
    <property type="entry name" value="HAD superfamily/HAD-like"/>
    <property type="match status" value="1"/>
</dbReference>
<accession>A0A9N8V1I0</accession>
<comment type="caution">
    <text evidence="1">The sequence shown here is derived from an EMBL/GenBank/DDBJ whole genome shotgun (WGS) entry which is preliminary data.</text>
</comment>
<gene>
    <name evidence="1" type="ORF">AGERDE_LOCUS251</name>
</gene>